<protein>
    <recommendedName>
        <fullName evidence="3">Thioredoxin domain-containing protein</fullName>
    </recommendedName>
</protein>
<evidence type="ECO:0000313" key="1">
    <source>
        <dbReference type="EMBL" id="QIP13835.1"/>
    </source>
</evidence>
<dbReference type="AlphaFoldDB" id="A0A6G9ANI4"/>
<keyword evidence="2" id="KW-1185">Reference proteome</keyword>
<evidence type="ECO:0008006" key="3">
    <source>
        <dbReference type="Google" id="ProtNLM"/>
    </source>
</evidence>
<dbReference type="KEGG" id="spib:G8759_15060"/>
<reference evidence="1 2" key="1">
    <citation type="submission" date="2020-03" db="EMBL/GenBank/DDBJ databases">
        <authorList>
            <person name="Kim M.K."/>
        </authorList>
    </citation>
    <scope>NUCLEOTIDE SEQUENCE [LARGE SCALE GENOMIC DNA]</scope>
    <source>
        <strain evidence="1 2">BT328</strain>
    </source>
</reference>
<proteinExistence type="predicted"/>
<dbReference type="RefSeq" id="WP_167209289.1">
    <property type="nucleotide sequence ID" value="NZ_CP050063.1"/>
</dbReference>
<organism evidence="1 2">
    <name type="scientific">Spirosoma aureum</name>
    <dbReference type="NCBI Taxonomy" id="2692134"/>
    <lineage>
        <taxon>Bacteria</taxon>
        <taxon>Pseudomonadati</taxon>
        <taxon>Bacteroidota</taxon>
        <taxon>Cytophagia</taxon>
        <taxon>Cytophagales</taxon>
        <taxon>Cytophagaceae</taxon>
        <taxon>Spirosoma</taxon>
    </lineage>
</organism>
<name>A0A6G9ANI4_9BACT</name>
<dbReference type="EMBL" id="CP050063">
    <property type="protein sequence ID" value="QIP13835.1"/>
    <property type="molecule type" value="Genomic_DNA"/>
</dbReference>
<evidence type="ECO:0000313" key="2">
    <source>
        <dbReference type="Proteomes" id="UP000501802"/>
    </source>
</evidence>
<sequence length="45" mass="4967">MQTRQAVLTDWQVGYELGVSTAPTLIMAGQRFHGKLTVALMVSFI</sequence>
<accession>A0A6G9ANI4</accession>
<gene>
    <name evidence="1" type="ORF">G8759_15060</name>
</gene>
<dbReference type="Proteomes" id="UP000501802">
    <property type="component" value="Chromosome"/>
</dbReference>